<keyword evidence="3 6" id="KW-0812">Transmembrane</keyword>
<evidence type="ECO:0000256" key="6">
    <source>
        <dbReference type="SAM" id="Phobius"/>
    </source>
</evidence>
<evidence type="ECO:0000256" key="2">
    <source>
        <dbReference type="ARBA" id="ARBA00010992"/>
    </source>
</evidence>
<feature type="transmembrane region" description="Helical" evidence="6">
    <location>
        <begin position="311"/>
        <end position="332"/>
    </location>
</feature>
<dbReference type="Pfam" id="PF00083">
    <property type="entry name" value="Sugar_tr"/>
    <property type="match status" value="2"/>
</dbReference>
<feature type="transmembrane region" description="Helical" evidence="6">
    <location>
        <begin position="180"/>
        <end position="199"/>
    </location>
</feature>
<feature type="transmembrane region" description="Helical" evidence="6">
    <location>
        <begin position="408"/>
        <end position="427"/>
    </location>
</feature>
<dbReference type="PANTHER" id="PTHR48022">
    <property type="entry name" value="PLASTIDIC GLUCOSE TRANSPORTER 4"/>
    <property type="match status" value="1"/>
</dbReference>
<keyword evidence="4 6" id="KW-1133">Transmembrane helix</keyword>
<name>A0A4V4NDL1_9PEZI</name>
<evidence type="ECO:0000256" key="5">
    <source>
        <dbReference type="ARBA" id="ARBA00023136"/>
    </source>
</evidence>
<feature type="transmembrane region" description="Helical" evidence="6">
    <location>
        <begin position="344"/>
        <end position="367"/>
    </location>
</feature>
<dbReference type="GO" id="GO:0016020">
    <property type="term" value="C:membrane"/>
    <property type="evidence" value="ECO:0007669"/>
    <property type="project" value="UniProtKB-SubCell"/>
</dbReference>
<dbReference type="InterPro" id="IPR005828">
    <property type="entry name" value="MFS_sugar_transport-like"/>
</dbReference>
<dbReference type="EMBL" id="MWPZ01000002">
    <property type="protein sequence ID" value="TID04692.1"/>
    <property type="molecule type" value="Genomic_DNA"/>
</dbReference>
<evidence type="ECO:0000256" key="1">
    <source>
        <dbReference type="ARBA" id="ARBA00004141"/>
    </source>
</evidence>
<evidence type="ECO:0000313" key="9">
    <source>
        <dbReference type="Proteomes" id="UP000305883"/>
    </source>
</evidence>
<evidence type="ECO:0000313" key="8">
    <source>
        <dbReference type="EMBL" id="TID04692.1"/>
    </source>
</evidence>
<evidence type="ECO:0000256" key="4">
    <source>
        <dbReference type="ARBA" id="ARBA00022989"/>
    </source>
</evidence>
<dbReference type="GO" id="GO:0005351">
    <property type="term" value="F:carbohydrate:proton symporter activity"/>
    <property type="evidence" value="ECO:0007669"/>
    <property type="project" value="TreeGrafter"/>
</dbReference>
<reference evidence="8 9" key="1">
    <citation type="journal article" date="2019" name="Genome Biol. Evol.">
        <title>Genomic Plasticity Mediated by Transposable Elements in the Plant Pathogenic Fungus Colletotrichum higginsianum.</title>
        <authorList>
            <person name="Tsushima A."/>
            <person name="Gan P."/>
            <person name="Kumakura N."/>
            <person name="Narusaka M."/>
            <person name="Takano Y."/>
            <person name="Narusaka Y."/>
            <person name="Shirasu K."/>
        </authorList>
    </citation>
    <scope>NUCLEOTIDE SEQUENCE [LARGE SCALE GENOMIC DNA]</scope>
    <source>
        <strain evidence="8 9">MAFF305635-RFP</strain>
    </source>
</reference>
<feature type="domain" description="Major facilitator superfamily (MFS) profile" evidence="7">
    <location>
        <begin position="21"/>
        <end position="431"/>
    </location>
</feature>
<dbReference type="Gene3D" id="1.20.1250.20">
    <property type="entry name" value="MFS general substrate transporter like domains"/>
    <property type="match status" value="1"/>
</dbReference>
<feature type="transmembrane region" description="Helical" evidence="6">
    <location>
        <begin position="379"/>
        <end position="396"/>
    </location>
</feature>
<feature type="transmembrane region" description="Helical" evidence="6">
    <location>
        <begin position="115"/>
        <end position="136"/>
    </location>
</feature>
<feature type="transmembrane region" description="Helical" evidence="6">
    <location>
        <begin position="57"/>
        <end position="78"/>
    </location>
</feature>
<comment type="subcellular location">
    <subcellularLocation>
        <location evidence="1">Membrane</location>
        <topology evidence="1">Multi-pass membrane protein</topology>
    </subcellularLocation>
</comment>
<protein>
    <submittedName>
        <fullName evidence="8">Lactose permease</fullName>
    </submittedName>
</protein>
<feature type="transmembrane region" description="Helical" evidence="6">
    <location>
        <begin position="269"/>
        <end position="291"/>
    </location>
</feature>
<gene>
    <name evidence="8" type="ORF">CH35J_003107</name>
</gene>
<evidence type="ECO:0000259" key="7">
    <source>
        <dbReference type="PROSITE" id="PS50850"/>
    </source>
</evidence>
<sequence length="473" mass="52054">MAETSNTPWYHEPHLRKLNFCILSLTLFSSANGFDGSLMNGLIALPQWKVAMDNPKGTWLGFINAVYALGCVLAYPLSSWVCNKYGRKPGVWAGCLLLFIGTAIQTAAAGDAPFVVARLLLGFASGFFLACPLLLAESAYPTHQTTASSLYMCGWYVGAVTSAWATFATRNLDSSWAWRIPSALQIATPLLALPGFIMIDESPRWLVSKDRNEEARRVLAKIHAAGDYNSPLVVQEMNEIETALRAEKLAQSSSSWLDLVKTPGNRRRLLITISLGIFSQWSGGGTVSYYLTGVLMSWSTALQYCITDVRFVKGGIMLVAYLIITALSGSFATTGNAATGTAVIPFLFIYFFGYDIALTPFLTAYPVEIWQYNLRAKGLASMFLTSYSFNFFNIFVNPIALDAIGWRYYFVFVVVLVAMIVTVWFFYVETRGMTLEGIAALFDGEDVPAGDNLDKVNDIDGTHEEEKGSLDNV</sequence>
<feature type="transmembrane region" description="Helical" evidence="6">
    <location>
        <begin position="90"/>
        <end position="109"/>
    </location>
</feature>
<feature type="transmembrane region" description="Helical" evidence="6">
    <location>
        <begin position="148"/>
        <end position="168"/>
    </location>
</feature>
<organism evidence="8 9">
    <name type="scientific">Colletotrichum higginsianum</name>
    <dbReference type="NCBI Taxonomy" id="80884"/>
    <lineage>
        <taxon>Eukaryota</taxon>
        <taxon>Fungi</taxon>
        <taxon>Dikarya</taxon>
        <taxon>Ascomycota</taxon>
        <taxon>Pezizomycotina</taxon>
        <taxon>Sordariomycetes</taxon>
        <taxon>Hypocreomycetidae</taxon>
        <taxon>Glomerellales</taxon>
        <taxon>Glomerellaceae</taxon>
        <taxon>Colletotrichum</taxon>
        <taxon>Colletotrichum destructivum species complex</taxon>
    </lineage>
</organism>
<proteinExistence type="inferred from homology"/>
<dbReference type="InterPro" id="IPR050360">
    <property type="entry name" value="MFS_Sugar_Transporters"/>
</dbReference>
<dbReference type="InterPro" id="IPR036259">
    <property type="entry name" value="MFS_trans_sf"/>
</dbReference>
<keyword evidence="5 6" id="KW-0472">Membrane</keyword>
<accession>A0A4V4NDL1</accession>
<dbReference type="AlphaFoldDB" id="A0A4V4NDL1"/>
<dbReference type="PANTHER" id="PTHR48022:SF3">
    <property type="entry name" value="HEXOSE TRANSPORTER PROTEIN (AFU_ORTHOLOGUE AFUA_8G04480)-RELATED"/>
    <property type="match status" value="1"/>
</dbReference>
<comment type="caution">
    <text evidence="8">The sequence shown here is derived from an EMBL/GenBank/DDBJ whole genome shotgun (WGS) entry which is preliminary data.</text>
</comment>
<dbReference type="PROSITE" id="PS50850">
    <property type="entry name" value="MFS"/>
    <property type="match status" value="1"/>
</dbReference>
<comment type="similarity">
    <text evidence="2">Belongs to the major facilitator superfamily. Sugar transporter (TC 2.A.1.1) family.</text>
</comment>
<dbReference type="InterPro" id="IPR020846">
    <property type="entry name" value="MFS_dom"/>
</dbReference>
<dbReference type="SUPFAM" id="SSF103473">
    <property type="entry name" value="MFS general substrate transporter"/>
    <property type="match status" value="1"/>
</dbReference>
<evidence type="ECO:0000256" key="3">
    <source>
        <dbReference type="ARBA" id="ARBA00022692"/>
    </source>
</evidence>
<dbReference type="Proteomes" id="UP000305883">
    <property type="component" value="Unassembled WGS sequence"/>
</dbReference>
<dbReference type="OrthoDB" id="6133115at2759"/>